<dbReference type="CDD" id="cd03064">
    <property type="entry name" value="TRX_Fd_NuoE"/>
    <property type="match status" value="1"/>
</dbReference>
<comment type="similarity">
    <text evidence="1">Belongs to the complex I 24 kDa subunit family.</text>
</comment>
<evidence type="ECO:0000256" key="2">
    <source>
        <dbReference type="ARBA" id="ARBA00022714"/>
    </source>
</evidence>
<dbReference type="GO" id="GO:0051537">
    <property type="term" value="F:2 iron, 2 sulfur cluster binding"/>
    <property type="evidence" value="ECO:0007669"/>
    <property type="project" value="UniProtKB-KW"/>
</dbReference>
<dbReference type="PANTHER" id="PTHR10371">
    <property type="entry name" value="NADH DEHYDROGENASE UBIQUINONE FLAVOPROTEIN 2, MITOCHONDRIAL"/>
    <property type="match status" value="1"/>
</dbReference>
<dbReference type="Gene3D" id="1.10.10.1590">
    <property type="entry name" value="NADH-quinone oxidoreductase subunit E"/>
    <property type="match status" value="1"/>
</dbReference>
<protein>
    <submittedName>
        <fullName evidence="7">NADH-ubiquinone oxidoreductase chain E</fullName>
        <ecNumber evidence="7">1.6.5.3</ecNumber>
    </submittedName>
</protein>
<evidence type="ECO:0000256" key="3">
    <source>
        <dbReference type="ARBA" id="ARBA00022723"/>
    </source>
</evidence>
<dbReference type="GO" id="GO:0046872">
    <property type="term" value="F:metal ion binding"/>
    <property type="evidence" value="ECO:0007669"/>
    <property type="project" value="UniProtKB-KW"/>
</dbReference>
<dbReference type="GO" id="GO:0003954">
    <property type="term" value="F:NADH dehydrogenase activity"/>
    <property type="evidence" value="ECO:0007669"/>
    <property type="project" value="TreeGrafter"/>
</dbReference>
<dbReference type="InterPro" id="IPR002023">
    <property type="entry name" value="NuoE-like"/>
</dbReference>
<keyword evidence="3" id="KW-0479">Metal-binding</keyword>
<reference evidence="7" key="1">
    <citation type="submission" date="2018-06" db="EMBL/GenBank/DDBJ databases">
        <authorList>
            <person name="Zhirakovskaya E."/>
        </authorList>
    </citation>
    <scope>NUCLEOTIDE SEQUENCE</scope>
</reference>
<keyword evidence="4" id="KW-0408">Iron</keyword>
<evidence type="ECO:0000313" key="7">
    <source>
        <dbReference type="EMBL" id="VAW73931.1"/>
    </source>
</evidence>
<organism evidence="7">
    <name type="scientific">hydrothermal vent metagenome</name>
    <dbReference type="NCBI Taxonomy" id="652676"/>
    <lineage>
        <taxon>unclassified sequences</taxon>
        <taxon>metagenomes</taxon>
        <taxon>ecological metagenomes</taxon>
    </lineage>
</organism>
<dbReference type="AlphaFoldDB" id="A0A3B0Y2I1"/>
<evidence type="ECO:0000256" key="5">
    <source>
        <dbReference type="ARBA" id="ARBA00023014"/>
    </source>
</evidence>
<dbReference type="PIRSF" id="PIRSF000216">
    <property type="entry name" value="NADH_DH_24kDa"/>
    <property type="match status" value="1"/>
</dbReference>
<accession>A0A3B0Y2I1</accession>
<dbReference type="SUPFAM" id="SSF52833">
    <property type="entry name" value="Thioredoxin-like"/>
    <property type="match status" value="1"/>
</dbReference>
<dbReference type="PANTHER" id="PTHR10371:SF3">
    <property type="entry name" value="NADH DEHYDROGENASE [UBIQUINONE] FLAVOPROTEIN 2, MITOCHONDRIAL"/>
    <property type="match status" value="1"/>
</dbReference>
<sequence length="168" mass="18518">MSAVQDNNSPYQLPDKVKTEIDHWLAKFPPDQKQSAVLAALSAVQHENNWVSVAQMDAVAEYLDMPPVSVYEVSSFYSMIETEPVGRNTVAFCNNISCMLCGADDLVAHVEQKLGITLGESTPDGRIYLKNEEECLAACVGAPMMTVNGHYHEKLTIEKVDQILDGLE</sequence>
<dbReference type="FunFam" id="1.10.10.1590:FF:000001">
    <property type="entry name" value="NADH-quinone oxidoreductase subunit E"/>
    <property type="match status" value="1"/>
</dbReference>
<gene>
    <name evidence="7" type="ORF">MNBD_GAMMA15-2335</name>
</gene>
<evidence type="ECO:0000256" key="6">
    <source>
        <dbReference type="ARBA" id="ARBA00034078"/>
    </source>
</evidence>
<evidence type="ECO:0000256" key="1">
    <source>
        <dbReference type="ARBA" id="ARBA00010643"/>
    </source>
</evidence>
<dbReference type="NCBIfam" id="TIGR01958">
    <property type="entry name" value="nuoE_fam"/>
    <property type="match status" value="1"/>
</dbReference>
<dbReference type="InterPro" id="IPR041921">
    <property type="entry name" value="NuoE_N"/>
</dbReference>
<proteinExistence type="inferred from homology"/>
<dbReference type="EC" id="1.6.5.3" evidence="7"/>
<dbReference type="InterPro" id="IPR042128">
    <property type="entry name" value="NuoE_dom"/>
</dbReference>
<keyword evidence="2" id="KW-0001">2Fe-2S</keyword>
<dbReference type="Pfam" id="PF01257">
    <property type="entry name" value="2Fe-2S_thioredx"/>
    <property type="match status" value="1"/>
</dbReference>
<keyword evidence="7" id="KW-0560">Oxidoreductase</keyword>
<evidence type="ECO:0000256" key="4">
    <source>
        <dbReference type="ARBA" id="ARBA00023004"/>
    </source>
</evidence>
<dbReference type="Gene3D" id="3.40.30.10">
    <property type="entry name" value="Glutaredoxin"/>
    <property type="match status" value="1"/>
</dbReference>
<keyword evidence="7" id="KW-0830">Ubiquinone</keyword>
<comment type="cofactor">
    <cofactor evidence="6">
        <name>[2Fe-2S] cluster</name>
        <dbReference type="ChEBI" id="CHEBI:190135"/>
    </cofactor>
</comment>
<dbReference type="InterPro" id="IPR036249">
    <property type="entry name" value="Thioredoxin-like_sf"/>
</dbReference>
<dbReference type="EMBL" id="UOFN01000026">
    <property type="protein sequence ID" value="VAW73931.1"/>
    <property type="molecule type" value="Genomic_DNA"/>
</dbReference>
<name>A0A3B0Y2I1_9ZZZZ</name>
<keyword evidence="5" id="KW-0411">Iron-sulfur</keyword>